<evidence type="ECO:0000313" key="3">
    <source>
        <dbReference type="Proteomes" id="UP001497453"/>
    </source>
</evidence>
<evidence type="ECO:0000313" key="2">
    <source>
        <dbReference type="EMBL" id="CAL1705591.1"/>
    </source>
</evidence>
<dbReference type="Proteomes" id="UP001497453">
    <property type="component" value="Chromosome 3"/>
</dbReference>
<feature type="compositionally biased region" description="Acidic residues" evidence="1">
    <location>
        <begin position="488"/>
        <end position="500"/>
    </location>
</feature>
<name>A0ABP1DCJ0_9APHY</name>
<organism evidence="2 3">
    <name type="scientific">Somion occarium</name>
    <dbReference type="NCBI Taxonomy" id="3059160"/>
    <lineage>
        <taxon>Eukaryota</taxon>
        <taxon>Fungi</taxon>
        <taxon>Dikarya</taxon>
        <taxon>Basidiomycota</taxon>
        <taxon>Agaricomycotina</taxon>
        <taxon>Agaricomycetes</taxon>
        <taxon>Polyporales</taxon>
        <taxon>Cerrenaceae</taxon>
        <taxon>Somion</taxon>
    </lineage>
</organism>
<feature type="compositionally biased region" description="Low complexity" evidence="1">
    <location>
        <begin position="430"/>
        <end position="446"/>
    </location>
</feature>
<feature type="region of interest" description="Disordered" evidence="1">
    <location>
        <begin position="99"/>
        <end position="119"/>
    </location>
</feature>
<feature type="region of interest" description="Disordered" evidence="1">
    <location>
        <begin position="427"/>
        <end position="500"/>
    </location>
</feature>
<reference evidence="3" key="1">
    <citation type="submission" date="2024-04" db="EMBL/GenBank/DDBJ databases">
        <authorList>
            <person name="Shaw F."/>
            <person name="Minotto A."/>
        </authorList>
    </citation>
    <scope>NUCLEOTIDE SEQUENCE [LARGE SCALE GENOMIC DNA]</scope>
</reference>
<keyword evidence="3" id="KW-1185">Reference proteome</keyword>
<dbReference type="EMBL" id="OZ037946">
    <property type="protein sequence ID" value="CAL1705591.1"/>
    <property type="molecule type" value="Genomic_DNA"/>
</dbReference>
<evidence type="ECO:0000256" key="1">
    <source>
        <dbReference type="SAM" id="MobiDB-lite"/>
    </source>
</evidence>
<proteinExistence type="predicted"/>
<protein>
    <submittedName>
        <fullName evidence="2">Uncharacterized protein</fullName>
    </submittedName>
</protein>
<gene>
    <name evidence="2" type="ORF">GFSPODELE1_LOCUS5495</name>
</gene>
<accession>A0ABP1DCJ0</accession>
<sequence length="500" mass="54772">MAHRYYQVGGYGVMNWNTKPEDLARIMWPKDGSGLDLVFGVKPSGATYMYTPVSKLPDDVRQLRTPKTTSSTELLSLSPVHFSTLQELESCLSHYVSKNGKKGDNSKANKGLDATSGNEPTDLGKARALFEKQRLLLRGYIGDLTMPSHFALDPSPALKTTRFISLAFSLWQMDSRGIAEKKLNPIILDLGWSEFTITASVGSSGVQVVSSQHVIIRENSTLKNPQSTQFAYGESQKLSLTEAANQFQTFLYGAGQRPTVIFIHDFPQSYLKARDILDKVLGVHTETWHSDLEALDPLLQPNVMGSAYGFNPTSSRENGRTYSGSYYQATTIYPAYNPRSPVHAQAQPERASYHLVDLRTMIIKALRSVVLQDDTVLSNAQYLGVQGLPARGACAGNDARVLGLMWYSMASDGTFMQQQAQLAFSPQLAEGSTPQPEPQGPSGQPGAEDSDSDVDPNDIIPQQPMGPSDTDGPGKEKWKDPIAAAFDNSDEDDEEDSDSD</sequence>